<dbReference type="RefSeq" id="WP_147135349.1">
    <property type="nucleotide sequence ID" value="NZ_BJXA01000034.1"/>
</dbReference>
<keyword evidence="5" id="KW-0238">DNA-binding</keyword>
<comment type="subunit">
    <text evidence="2">Interacts transiently with the RNA polymerase catalytic core formed by RpoA, RpoB, RpoC and RpoZ (2 alpha, 1 beta, 1 beta' and 1 omega subunit) to form the RNA polymerase holoenzyme that can initiate transcription.</text>
</comment>
<dbReference type="Gene3D" id="1.10.10.10">
    <property type="entry name" value="Winged helix-like DNA-binding domain superfamily/Winged helix DNA-binding domain"/>
    <property type="match status" value="1"/>
</dbReference>
<name>A0A511MHZ3_9NOCA</name>
<dbReference type="GO" id="GO:0016987">
    <property type="term" value="F:sigma factor activity"/>
    <property type="evidence" value="ECO:0007669"/>
    <property type="project" value="UniProtKB-KW"/>
</dbReference>
<organism evidence="9 10">
    <name type="scientific">Nocardia ninae NBRC 108245</name>
    <dbReference type="NCBI Taxonomy" id="1210091"/>
    <lineage>
        <taxon>Bacteria</taxon>
        <taxon>Bacillati</taxon>
        <taxon>Actinomycetota</taxon>
        <taxon>Actinomycetes</taxon>
        <taxon>Mycobacteriales</taxon>
        <taxon>Nocardiaceae</taxon>
        <taxon>Nocardia</taxon>
    </lineage>
</organism>
<dbReference type="InterPro" id="IPR014284">
    <property type="entry name" value="RNA_pol_sigma-70_dom"/>
</dbReference>
<feature type="domain" description="RNA polymerase sigma factor 70 region 4 type 2" evidence="8">
    <location>
        <begin position="109"/>
        <end position="159"/>
    </location>
</feature>
<keyword evidence="6" id="KW-0804">Transcription</keyword>
<dbReference type="Gene3D" id="3.10.450.50">
    <property type="match status" value="1"/>
</dbReference>
<dbReference type="AlphaFoldDB" id="A0A511MHZ3"/>
<evidence type="ECO:0000256" key="1">
    <source>
        <dbReference type="ARBA" id="ARBA00010641"/>
    </source>
</evidence>
<dbReference type="NCBIfam" id="TIGR02937">
    <property type="entry name" value="sigma70-ECF"/>
    <property type="match status" value="1"/>
</dbReference>
<evidence type="ECO:0000256" key="5">
    <source>
        <dbReference type="ARBA" id="ARBA00023125"/>
    </source>
</evidence>
<keyword evidence="9" id="KW-0240">DNA-directed RNA polymerase</keyword>
<dbReference type="InterPro" id="IPR032710">
    <property type="entry name" value="NTF2-like_dom_sf"/>
</dbReference>
<dbReference type="Gene3D" id="1.10.1740.10">
    <property type="match status" value="1"/>
</dbReference>
<evidence type="ECO:0000256" key="3">
    <source>
        <dbReference type="ARBA" id="ARBA00023015"/>
    </source>
</evidence>
<keyword evidence="4" id="KW-0731">Sigma factor</keyword>
<dbReference type="Proteomes" id="UP000321424">
    <property type="component" value="Unassembled WGS sequence"/>
</dbReference>
<dbReference type="OrthoDB" id="3211555at2"/>
<comment type="similarity">
    <text evidence="1">Belongs to the sigma-70 factor family. ECF subfamily.</text>
</comment>
<dbReference type="InterPro" id="IPR036388">
    <property type="entry name" value="WH-like_DNA-bd_sf"/>
</dbReference>
<dbReference type="EMBL" id="BJXA01000034">
    <property type="protein sequence ID" value="GEM40283.1"/>
    <property type="molecule type" value="Genomic_DNA"/>
</dbReference>
<accession>A0A511MHZ3</accession>
<evidence type="ECO:0000256" key="6">
    <source>
        <dbReference type="ARBA" id="ARBA00023163"/>
    </source>
</evidence>
<keyword evidence="3" id="KW-0805">Transcription regulation</keyword>
<dbReference type="InterPro" id="IPR013325">
    <property type="entry name" value="RNA_pol_sigma_r2"/>
</dbReference>
<dbReference type="GO" id="GO:0006352">
    <property type="term" value="P:DNA-templated transcription initiation"/>
    <property type="evidence" value="ECO:0007669"/>
    <property type="project" value="InterPro"/>
</dbReference>
<dbReference type="SUPFAM" id="SSF88659">
    <property type="entry name" value="Sigma3 and sigma4 domains of RNA polymerase sigma factors"/>
    <property type="match status" value="1"/>
</dbReference>
<dbReference type="InterPro" id="IPR007627">
    <property type="entry name" value="RNA_pol_sigma70_r2"/>
</dbReference>
<keyword evidence="10" id="KW-1185">Reference proteome</keyword>
<evidence type="ECO:0000313" key="10">
    <source>
        <dbReference type="Proteomes" id="UP000321424"/>
    </source>
</evidence>
<dbReference type="SUPFAM" id="SSF88946">
    <property type="entry name" value="Sigma2 domain of RNA polymerase sigma factors"/>
    <property type="match status" value="1"/>
</dbReference>
<dbReference type="InterPro" id="IPR052704">
    <property type="entry name" value="ECF_Sigma-70_Domain"/>
</dbReference>
<evidence type="ECO:0000256" key="2">
    <source>
        <dbReference type="ARBA" id="ARBA00011344"/>
    </source>
</evidence>
<dbReference type="PANTHER" id="PTHR30173:SF43">
    <property type="entry name" value="ECF RNA POLYMERASE SIGMA FACTOR SIGI-RELATED"/>
    <property type="match status" value="1"/>
</dbReference>
<dbReference type="GO" id="GO:0000428">
    <property type="term" value="C:DNA-directed RNA polymerase complex"/>
    <property type="evidence" value="ECO:0007669"/>
    <property type="project" value="UniProtKB-KW"/>
</dbReference>
<dbReference type="InterPro" id="IPR013249">
    <property type="entry name" value="RNA_pol_sigma70_r4_t2"/>
</dbReference>
<sequence length="283" mass="30470">MDEQDWLSERFAEQRSHLHAVAYRMLGSPGAAEDAVQEAWLRVSRADTGPVENLAGWLTTIVARVCLNMLEARRARREDSAGALPPEPDGLRTASPEDEALLADSVGVALLVVLDTLTPAERLAFVLHDVFGVSFAEIGTILGRSSAATRQLASRARRRVQGAASATDAARSAKREIVEAFLAASRGGDFDALLELLDPNAVALEIHGAQAVAAFFAGRAQAARLALVDGVPAAVWWHRGRAKAVIMFTISAGKITAITVDTEQHRLRDLDIVLLPADNQERR</sequence>
<feature type="domain" description="RNA polymerase sigma-70 region 2" evidence="7">
    <location>
        <begin position="15"/>
        <end position="74"/>
    </location>
</feature>
<dbReference type="Pfam" id="PF04542">
    <property type="entry name" value="Sigma70_r2"/>
    <property type="match status" value="1"/>
</dbReference>
<evidence type="ECO:0000259" key="8">
    <source>
        <dbReference type="Pfam" id="PF08281"/>
    </source>
</evidence>
<dbReference type="SUPFAM" id="SSF54427">
    <property type="entry name" value="NTF2-like"/>
    <property type="match status" value="1"/>
</dbReference>
<evidence type="ECO:0000256" key="4">
    <source>
        <dbReference type="ARBA" id="ARBA00023082"/>
    </source>
</evidence>
<dbReference type="InterPro" id="IPR013324">
    <property type="entry name" value="RNA_pol_sigma_r3/r4-like"/>
</dbReference>
<dbReference type="Pfam" id="PF08281">
    <property type="entry name" value="Sigma70_r4_2"/>
    <property type="match status" value="1"/>
</dbReference>
<protein>
    <submittedName>
        <fullName evidence="9">DNA-directed RNA polymerase sigma-70 factor</fullName>
    </submittedName>
</protein>
<reference evidence="9 10" key="1">
    <citation type="submission" date="2019-07" db="EMBL/GenBank/DDBJ databases">
        <title>Whole genome shotgun sequence of Nocardia ninae NBRC 108245.</title>
        <authorList>
            <person name="Hosoyama A."/>
            <person name="Uohara A."/>
            <person name="Ohji S."/>
            <person name="Ichikawa N."/>
        </authorList>
    </citation>
    <scope>NUCLEOTIDE SEQUENCE [LARGE SCALE GENOMIC DNA]</scope>
    <source>
        <strain evidence="9 10">NBRC 108245</strain>
    </source>
</reference>
<dbReference type="PANTHER" id="PTHR30173">
    <property type="entry name" value="SIGMA 19 FACTOR"/>
    <property type="match status" value="1"/>
</dbReference>
<evidence type="ECO:0000313" key="9">
    <source>
        <dbReference type="EMBL" id="GEM40283.1"/>
    </source>
</evidence>
<proteinExistence type="inferred from homology"/>
<comment type="caution">
    <text evidence="9">The sequence shown here is derived from an EMBL/GenBank/DDBJ whole genome shotgun (WGS) entry which is preliminary data.</text>
</comment>
<evidence type="ECO:0000259" key="7">
    <source>
        <dbReference type="Pfam" id="PF04542"/>
    </source>
</evidence>
<gene>
    <name evidence="9" type="primary">rpoE</name>
    <name evidence="9" type="ORF">NN4_48020</name>
</gene>
<dbReference type="GO" id="GO:0003677">
    <property type="term" value="F:DNA binding"/>
    <property type="evidence" value="ECO:0007669"/>
    <property type="project" value="UniProtKB-KW"/>
</dbReference>